<dbReference type="AlphaFoldDB" id="A0A835U012"/>
<evidence type="ECO:0000256" key="4">
    <source>
        <dbReference type="ARBA" id="ARBA00022946"/>
    </source>
</evidence>
<feature type="non-terminal residue" evidence="8">
    <location>
        <position position="1"/>
    </location>
</feature>
<accession>A0A835U012</accession>
<evidence type="ECO:0000313" key="9">
    <source>
        <dbReference type="EMBL" id="KAI1240608.1"/>
    </source>
</evidence>
<dbReference type="GO" id="GO:0002082">
    <property type="term" value="P:regulation of oxidative phosphorylation"/>
    <property type="evidence" value="ECO:0007669"/>
    <property type="project" value="TreeGrafter"/>
</dbReference>
<dbReference type="PANTHER" id="PTHR10510:SF2">
    <property type="entry name" value="CYTOCHROME C OXIDASE SUBUNIT 7A-RELATED PROTEIN, MITOCHONDRIAL"/>
    <property type="match status" value="1"/>
</dbReference>
<evidence type="ECO:0000256" key="6">
    <source>
        <dbReference type="ARBA" id="ARBA00023136"/>
    </source>
</evidence>
<dbReference type="EMBL" id="JADDUC010000020">
    <property type="protein sequence ID" value="KAG0125558.1"/>
    <property type="molecule type" value="Genomic_DNA"/>
</dbReference>
<evidence type="ECO:0000313" key="8">
    <source>
        <dbReference type="EMBL" id="KAG0125558.1"/>
    </source>
</evidence>
<evidence type="ECO:0000256" key="3">
    <source>
        <dbReference type="ARBA" id="ARBA00022792"/>
    </source>
</evidence>
<dbReference type="GO" id="GO:0005743">
    <property type="term" value="C:mitochondrial inner membrane"/>
    <property type="evidence" value="ECO:0007669"/>
    <property type="project" value="UniProtKB-SubCell"/>
</dbReference>
<reference evidence="9 10" key="2">
    <citation type="journal article" date="2021" name="J. Hered.">
        <title>Feather Gene Expression Elucidates the Developmental Basis of Plumage Iridescence in African Starlings.</title>
        <authorList>
            <person name="Rubenstein D.R."/>
            <person name="Corvelo A."/>
            <person name="MacManes M.D."/>
            <person name="Maia R."/>
            <person name="Narzisi G."/>
            <person name="Rousaki A."/>
            <person name="Vandenabeele P."/>
            <person name="Shawkey M.D."/>
            <person name="Solomon J."/>
        </authorList>
    </citation>
    <scope>NUCLEOTIDE SEQUENCE [LARGE SCALE GENOMIC DNA]</scope>
    <source>
        <strain evidence="9">SS15</strain>
    </source>
</reference>
<protein>
    <submittedName>
        <fullName evidence="8">Cytochrome c oxidase subunit 7A-related protein, mitochondrial</fullName>
    </submittedName>
</protein>
<evidence type="ECO:0000256" key="5">
    <source>
        <dbReference type="ARBA" id="ARBA00023128"/>
    </source>
</evidence>
<sequence>GLKPLVPTKAPDLIFGTSKPAPGLPSTDPFLGTNKVPDLQKIFQRSDGLPVHLKRGYPDRMLYRTTMALTIGGTIYCLTAQLYKPRGYKKAVIIFWLHRDMILPDKMLFLNDFAWWIQCCKTGEVGERRKCNVNGLGIHTGSISLQKEAPQLPPKTEQNHEANKTASSLRGSNSQGPQYVVHCQYLNTNYRVINFPENGEYCPLGPREFLDQGQQLKHDKFLSEATFKKYEQKISKTRTKDKRRKHIFSQENIKMTKPLQNNLHNTLCEQFVTPLTFHVSAPEPWINFFSATNQMKNSKECKSLAIVHIKIFAENDGNGVAEQMMDKRKKDLKINFLLYHHKEQFKTDNPSPTADRRVHGTKKSVFVHDIYTGYLVETGVGDVLDCSGLSLTSILLQSNQRSSFEYTVFLQKPSDWHQMLVLCPKFVRKQLMQKEINACVAHHKQQVIQAPTDRMERPSVNLGGAGTRLLLGGNRQKSWITAPDPSRFKPNCRAAIRYFSEPLLAPLGTFCLSLLLSHNTGWPGCGTADVSVRLIPVPARGQAYKCLAFTLVEVTGLNVKVLPDLKLTLSATHLQGATTGTLALFIGIPATDLKGTNCDPKKVYAISQVIKAIGKEPHNLIITQVLLDEDFASFAFAENKTKLEFYDLEDDKHLIILCNVIHVAMPQQVLEPAHCKQHYPIHVGCALLSSHHTHAPSLGKLSVTLKAQKGCGKATISQVRESRLLQQDT</sequence>
<dbReference type="InterPro" id="IPR003177">
    <property type="entry name" value="Cytc_oxidase_su7a_met"/>
</dbReference>
<dbReference type="InterPro" id="IPR039297">
    <property type="entry name" value="COX7a"/>
</dbReference>
<proteinExistence type="inferred from homology"/>
<keyword evidence="10" id="KW-1185">Reference proteome</keyword>
<feature type="region of interest" description="Disordered" evidence="7">
    <location>
        <begin position="149"/>
        <end position="174"/>
    </location>
</feature>
<dbReference type="GO" id="GO:0097250">
    <property type="term" value="P:mitochondrial respirasome assembly"/>
    <property type="evidence" value="ECO:0007669"/>
    <property type="project" value="TreeGrafter"/>
</dbReference>
<dbReference type="OrthoDB" id="5966508at2759"/>
<keyword evidence="5" id="KW-0496">Mitochondrion</keyword>
<keyword evidence="6" id="KW-0472">Membrane</keyword>
<dbReference type="GO" id="GO:0006123">
    <property type="term" value="P:mitochondrial electron transport, cytochrome c to oxygen"/>
    <property type="evidence" value="ECO:0007669"/>
    <property type="project" value="InterPro"/>
</dbReference>
<dbReference type="PANTHER" id="PTHR10510">
    <property type="entry name" value="CYTOCHROME C OXIDASE POLYPEPTIDE 7A"/>
    <property type="match status" value="1"/>
</dbReference>
<evidence type="ECO:0000256" key="2">
    <source>
        <dbReference type="ARBA" id="ARBA00009331"/>
    </source>
</evidence>
<reference evidence="9" key="3">
    <citation type="submission" date="2022-01" db="EMBL/GenBank/DDBJ databases">
        <authorList>
            <person name="Rubenstein D.R."/>
        </authorList>
    </citation>
    <scope>NUCLEOTIDE SEQUENCE</scope>
    <source>
        <strain evidence="9">SS15</strain>
        <tissue evidence="9">Liver</tissue>
    </source>
</reference>
<dbReference type="InterPro" id="IPR036539">
    <property type="entry name" value="Cyt_c_oxidase_su7a_sf"/>
</dbReference>
<dbReference type="EMBL" id="JADDUC020000003">
    <property type="protein sequence ID" value="KAI1240608.1"/>
    <property type="molecule type" value="Genomic_DNA"/>
</dbReference>
<name>A0A835U012_9PASS</name>
<evidence type="ECO:0000313" key="10">
    <source>
        <dbReference type="Proteomes" id="UP000618051"/>
    </source>
</evidence>
<keyword evidence="4" id="KW-0809">Transit peptide</keyword>
<evidence type="ECO:0000256" key="7">
    <source>
        <dbReference type="SAM" id="MobiDB-lite"/>
    </source>
</evidence>
<organism evidence="8">
    <name type="scientific">Lamprotornis superbus</name>
    <dbReference type="NCBI Taxonomy" id="245042"/>
    <lineage>
        <taxon>Eukaryota</taxon>
        <taxon>Metazoa</taxon>
        <taxon>Chordata</taxon>
        <taxon>Craniata</taxon>
        <taxon>Vertebrata</taxon>
        <taxon>Euteleostomi</taxon>
        <taxon>Archelosauria</taxon>
        <taxon>Archosauria</taxon>
        <taxon>Dinosauria</taxon>
        <taxon>Saurischia</taxon>
        <taxon>Theropoda</taxon>
        <taxon>Coelurosauria</taxon>
        <taxon>Aves</taxon>
        <taxon>Neognathae</taxon>
        <taxon>Neoaves</taxon>
        <taxon>Telluraves</taxon>
        <taxon>Australaves</taxon>
        <taxon>Passeriformes</taxon>
        <taxon>Sturnidae</taxon>
        <taxon>Lamprotornis</taxon>
    </lineage>
</organism>
<dbReference type="CDD" id="cd00928">
    <property type="entry name" value="Cyt_c_Oxidase_VIIa"/>
    <property type="match status" value="1"/>
</dbReference>
<reference evidence="8" key="1">
    <citation type="submission" date="2020-10" db="EMBL/GenBank/DDBJ databases">
        <title>Feather gene expression reveals the developmental basis of iridescence in African starlings.</title>
        <authorList>
            <person name="Rubenstein D.R."/>
        </authorList>
    </citation>
    <scope>NUCLEOTIDE SEQUENCE</scope>
    <source>
        <strain evidence="8">SS15</strain>
        <tissue evidence="8">Liver</tissue>
    </source>
</reference>
<feature type="compositionally biased region" description="Polar residues" evidence="7">
    <location>
        <begin position="164"/>
        <end position="174"/>
    </location>
</feature>
<comment type="caution">
    <text evidence="8">The sequence shown here is derived from an EMBL/GenBank/DDBJ whole genome shotgun (WGS) entry which is preliminary data.</text>
</comment>
<comment type="subcellular location">
    <subcellularLocation>
        <location evidence="1">Mitochondrion inner membrane</location>
    </subcellularLocation>
</comment>
<dbReference type="GO" id="GO:0045277">
    <property type="term" value="C:respiratory chain complex IV"/>
    <property type="evidence" value="ECO:0007669"/>
    <property type="project" value="InterPro"/>
</dbReference>
<dbReference type="FunFam" id="4.10.91.10:FF:000001">
    <property type="entry name" value="Cytochrome c oxidase subunit 7A1, mitochondrial"/>
    <property type="match status" value="1"/>
</dbReference>
<dbReference type="Gene3D" id="4.10.91.10">
    <property type="entry name" value="Cytochrome c oxidase, subunit VIIa"/>
    <property type="match status" value="1"/>
</dbReference>
<comment type="similarity">
    <text evidence="2">Belongs to the cytochrome c oxidase VIIa family.</text>
</comment>
<keyword evidence="3" id="KW-0999">Mitochondrion inner membrane</keyword>
<gene>
    <name evidence="9" type="ORF">IHE44_0009039</name>
    <name evidence="8" type="ORF">IHE44_004932</name>
</gene>
<dbReference type="SUPFAM" id="SSF81419">
    <property type="entry name" value="Mitochondrial cytochrome c oxidase subunit VIIa"/>
    <property type="match status" value="1"/>
</dbReference>
<evidence type="ECO:0000256" key="1">
    <source>
        <dbReference type="ARBA" id="ARBA00004273"/>
    </source>
</evidence>
<dbReference type="Proteomes" id="UP000618051">
    <property type="component" value="Unassembled WGS sequence"/>
</dbReference>
<dbReference type="Pfam" id="PF02238">
    <property type="entry name" value="COX7a"/>
    <property type="match status" value="1"/>
</dbReference>